<reference evidence="1 2" key="1">
    <citation type="journal article" date="2022" name="New Phytol.">
        <title>Ecological generalism drives hyperdiversity of secondary metabolite gene clusters in xylarialean endophytes.</title>
        <authorList>
            <person name="Franco M.E.E."/>
            <person name="Wisecaver J.H."/>
            <person name="Arnold A.E."/>
            <person name="Ju Y.M."/>
            <person name="Slot J.C."/>
            <person name="Ahrendt S."/>
            <person name="Moore L.P."/>
            <person name="Eastman K.E."/>
            <person name="Scott K."/>
            <person name="Konkel Z."/>
            <person name="Mondo S.J."/>
            <person name="Kuo A."/>
            <person name="Hayes R.D."/>
            <person name="Haridas S."/>
            <person name="Andreopoulos B."/>
            <person name="Riley R."/>
            <person name="LaButti K."/>
            <person name="Pangilinan J."/>
            <person name="Lipzen A."/>
            <person name="Amirebrahimi M."/>
            <person name="Yan J."/>
            <person name="Adam C."/>
            <person name="Keymanesh K."/>
            <person name="Ng V."/>
            <person name="Louie K."/>
            <person name="Northen T."/>
            <person name="Drula E."/>
            <person name="Henrissat B."/>
            <person name="Hsieh H.M."/>
            <person name="Youens-Clark K."/>
            <person name="Lutzoni F."/>
            <person name="Miadlikowska J."/>
            <person name="Eastwood D.C."/>
            <person name="Hamelin R.C."/>
            <person name="Grigoriev I.V."/>
            <person name="U'Ren J.M."/>
        </authorList>
    </citation>
    <scope>NUCLEOTIDE SEQUENCE [LARGE SCALE GENOMIC DNA]</scope>
    <source>
        <strain evidence="1 2">ER1909</strain>
    </source>
</reference>
<accession>A0ACC0DKH0</accession>
<evidence type="ECO:0000313" key="1">
    <source>
        <dbReference type="EMBL" id="KAI6093093.1"/>
    </source>
</evidence>
<protein>
    <submittedName>
        <fullName evidence="1">Uncharacterized protein</fullName>
    </submittedName>
</protein>
<dbReference type="EMBL" id="MU394281">
    <property type="protein sequence ID" value="KAI6093093.1"/>
    <property type="molecule type" value="Genomic_DNA"/>
</dbReference>
<gene>
    <name evidence="1" type="ORF">F4821DRAFT_276748</name>
</gene>
<organism evidence="1 2">
    <name type="scientific">Hypoxylon rubiginosum</name>
    <dbReference type="NCBI Taxonomy" id="110542"/>
    <lineage>
        <taxon>Eukaryota</taxon>
        <taxon>Fungi</taxon>
        <taxon>Dikarya</taxon>
        <taxon>Ascomycota</taxon>
        <taxon>Pezizomycotina</taxon>
        <taxon>Sordariomycetes</taxon>
        <taxon>Xylariomycetidae</taxon>
        <taxon>Xylariales</taxon>
        <taxon>Hypoxylaceae</taxon>
        <taxon>Hypoxylon</taxon>
    </lineage>
</organism>
<dbReference type="Proteomes" id="UP001497680">
    <property type="component" value="Unassembled WGS sequence"/>
</dbReference>
<sequence length="798" mass="91598">MQEGRGKLGAGSWEQLALLGRPQRGQLNLQFQLLRHANSGPTQPAHLEDVTAPQVPGYLKAPSWTWPDWPPGSIPTEIFVMIAKHLPYREVRSLRLVNTEFSRKLFYYAFEQLVFAFGPDLASELKPSPQLPIHLTPVHLADYLPYSRPFDDPNLEPLRIGLALDFDEQELAYPDVEDTLEIFVTPKSTYRAPRQNQYNYHLEKMTKLLEEPREILGILPSIERVREMALSCGGGLGYLQGPDVNRFQGPTPRPAVFGDPNAARRIFDSPSQSRFQIPYKLEMAHRELAAKGVDPKEFPMRIAQLVKHEDTRMEDFLYERRISPPLPESRLSLDFGPYADGTFQLEPGAFTDAQARFLFQHMSAQQGIIQSFVITILENGTSMSRLSKINISRLPSYFLDQLCRDDFWSSVPQLEEVALGIVPDWRCLSQQDMGTVNVQQVYPTDAMPKVFKLLNDHIGTRPHIKRLHFEWICGGELAPGILQRNENVLPAPFLKEHRKVIHSDLTNLLILPHVTELSLKNCWFTPHVFYKIIRTMSKEHSLESLELETVSLSGPPVRQRVGRIPYTRHHEIGFYVPSLLNKLQTPERLSWSHIIDMLTPGPTVAQHIHERDNPLQLPLRIKKELKLRKLVFKSCGYVAIPDNRFIVNQTRFLYSVEYLNMVQRSAIASNKIWASMKRFVQISIDRHLGSIAPVLTAQEEDVLQEFFGFRIGWDQVYSPELIEAARCDGVAVPGLGRFTGTIEHDFPGPPPEVEGEMDEQEEKEYEIDLTEFDNDYDDNNRLEDIESEILHRIVHDEW</sequence>
<keyword evidence="2" id="KW-1185">Reference proteome</keyword>
<proteinExistence type="predicted"/>
<evidence type="ECO:0000313" key="2">
    <source>
        <dbReference type="Proteomes" id="UP001497680"/>
    </source>
</evidence>
<comment type="caution">
    <text evidence="1">The sequence shown here is derived from an EMBL/GenBank/DDBJ whole genome shotgun (WGS) entry which is preliminary data.</text>
</comment>
<name>A0ACC0DKH0_9PEZI</name>